<dbReference type="RefSeq" id="WP_176613974.1">
    <property type="nucleotide sequence ID" value="NZ_JABXXR010000086.1"/>
</dbReference>
<evidence type="ECO:0008006" key="3">
    <source>
        <dbReference type="Google" id="ProtNLM"/>
    </source>
</evidence>
<keyword evidence="2" id="KW-1185">Reference proteome</keyword>
<protein>
    <recommendedName>
        <fullName evidence="3">Chaperone modulatory protein CbpM</fullName>
    </recommendedName>
</protein>
<comment type="caution">
    <text evidence="1">The sequence shown here is derived from an EMBL/GenBank/DDBJ whole genome shotgun (WGS) entry which is preliminary data.</text>
</comment>
<dbReference type="Proteomes" id="UP000585665">
    <property type="component" value="Unassembled WGS sequence"/>
</dbReference>
<sequence>MMTIDVLSAHLGHRDSREVEEWIAADWVRPHGTPGHYAFAEIDVARAWLIHDLRHDLGVSEDAVPLVLHLVDQLYDSRRMLDRLRRVLVRPDAVVLREQLTVLLRHGDETP</sequence>
<reference evidence="1 2" key="1">
    <citation type="submission" date="2020-06" db="EMBL/GenBank/DDBJ databases">
        <title>Description of novel acetic acid bacteria.</title>
        <authorList>
            <person name="Sombolestani A."/>
        </authorList>
    </citation>
    <scope>NUCLEOTIDE SEQUENCE [LARGE SCALE GENOMIC DNA]</scope>
    <source>
        <strain evidence="1 2">LMG 27010</strain>
    </source>
</reference>
<gene>
    <name evidence="1" type="ORF">HUK82_10855</name>
</gene>
<proteinExistence type="predicted"/>
<accession>A0A850PGP9</accession>
<name>A0A850PGP9_9PROT</name>
<dbReference type="Gene3D" id="1.10.1660.10">
    <property type="match status" value="1"/>
</dbReference>
<dbReference type="AlphaFoldDB" id="A0A850PGP9"/>
<organism evidence="1 2">
    <name type="scientific">Ameyamaea chiangmaiensis</name>
    <dbReference type="NCBI Taxonomy" id="442969"/>
    <lineage>
        <taxon>Bacteria</taxon>
        <taxon>Pseudomonadati</taxon>
        <taxon>Pseudomonadota</taxon>
        <taxon>Alphaproteobacteria</taxon>
        <taxon>Acetobacterales</taxon>
        <taxon>Acetobacteraceae</taxon>
        <taxon>Ameyamaea</taxon>
    </lineage>
</organism>
<evidence type="ECO:0000313" key="2">
    <source>
        <dbReference type="Proteomes" id="UP000585665"/>
    </source>
</evidence>
<dbReference type="EMBL" id="JABXXR010000086">
    <property type="protein sequence ID" value="NVN41052.1"/>
    <property type="molecule type" value="Genomic_DNA"/>
</dbReference>
<evidence type="ECO:0000313" key="1">
    <source>
        <dbReference type="EMBL" id="NVN41052.1"/>
    </source>
</evidence>